<keyword evidence="4" id="KW-1185">Reference proteome</keyword>
<dbReference type="OrthoDB" id="9757917at2"/>
<dbReference type="InterPro" id="IPR041679">
    <property type="entry name" value="DNA2/NAM7-like_C"/>
</dbReference>
<dbReference type="GO" id="GO:0004386">
    <property type="term" value="F:helicase activity"/>
    <property type="evidence" value="ECO:0007669"/>
    <property type="project" value="InterPro"/>
</dbReference>
<dbReference type="Pfam" id="PF13087">
    <property type="entry name" value="AAA_12"/>
    <property type="match status" value="1"/>
</dbReference>
<dbReference type="Proteomes" id="UP000319728">
    <property type="component" value="Unassembled WGS sequence"/>
</dbReference>
<dbReference type="SUPFAM" id="SSF52540">
    <property type="entry name" value="P-loop containing nucleoside triphosphate hydrolases"/>
    <property type="match status" value="1"/>
</dbReference>
<protein>
    <submittedName>
        <fullName evidence="3">AAA domain-containing protein</fullName>
    </submittedName>
</protein>
<name>A0A562WCG1_9ACTN</name>
<comment type="caution">
    <text evidence="3">The sequence shown here is derived from an EMBL/GenBank/DDBJ whole genome shotgun (WGS) entry which is preliminary data.</text>
</comment>
<evidence type="ECO:0000259" key="2">
    <source>
        <dbReference type="Pfam" id="PF13087"/>
    </source>
</evidence>
<sequence length="1086" mass="120669">MTLGIPSEWVEEHSRTSDPGLFDPVGLERHSVVLSWAGNFPWVGTVDRGDVAADLAAGLRVEERAGRDGSRYHVISGSRYHVFVQERPGRTEGEQITLVTNVKPAGGLSRSVTVRPVEVVFAHEDTRTPCSPEGLFRTYREALAAARRRRTAVDRARNGLRQAVEQPRSHAVLRALAHRRYQPLRLLLKLLRQRSELEEKVEGEGTAREVGDHGDSAVLWIDLPHTRGFREGSGVDVRVAGAGPAKLRIQNVEERQLAVSAPSGEVPAGTPVQVRQESRFAMRRHARALQSFLDEDVEGDWTHLAQLLCQPDGLPVASAPMLSRWFDDELDTEQRAAVAGAVGTPHTFLIQGPPGTGKTRVITEVVRQCVARGERVLLLAPMHVAVDEVLRRVGDRPGVLAMRISWDAGRVREDLRRFLPERVADTYLRRGRRPAASRAARWRAEADVLRRRAEAVGAYLTARRGLTGAEERLAGAVRRHRAWQQDITARLADAEQKVARADRKLAGIVAALPQATAEVERLRTDVDRIPVLLVFWYRLVELFGVHHALTGLLAAADAAEREHRRLTTGHRKWSDRSTRARAELAGLTGERAGGEPAHRAAVAEHRAARESAAAALTAATGALRTATEYDPERLDVADLERRHADLVAGVTRCEHRIALERRWFELSGLTDGSADGLLGEFGAEVVRSANLVCCTTTGLGRSLDDIDFDTLIVDEASRVTDGEFLIGAVRARRWILVGDEHQLPPYVESTDEHHLHALAVLSAVERNDQPDLDAAVGRLGDLWVEDEELHQFRTDSVRRTAELLRRQGTWREHYRADFHATRRRLRSGGADPERTLLTAMREHLVRSLFERAVGQVPPQLRQALRTQRRMIEPIAELVREPVYGGAYVTPRPAAVTPLRYGPTGTPIVFADTSPYGQRARDRQQGNGFVNDLEVETVVNMCRSWEQRLRRSGGEPVSTSVLTFYRAQAAAVRAALGGPRYPDFRLLRFQVVDAIDKIQGQESDLVFLSFVRTHLGRGTPSSRYGRWLQDVRRLNVACTRARRGLVLVGHAPTLRRLNGVPPAEAFYANLFDLLGGGADAELVRSPR</sequence>
<evidence type="ECO:0000313" key="3">
    <source>
        <dbReference type="EMBL" id="TWJ27969.1"/>
    </source>
</evidence>
<evidence type="ECO:0000313" key="4">
    <source>
        <dbReference type="Proteomes" id="UP000319728"/>
    </source>
</evidence>
<dbReference type="Pfam" id="PF13086">
    <property type="entry name" value="AAA_11"/>
    <property type="match status" value="1"/>
</dbReference>
<dbReference type="InterPro" id="IPR027417">
    <property type="entry name" value="P-loop_NTPase"/>
</dbReference>
<dbReference type="PANTHER" id="PTHR10887:SF495">
    <property type="entry name" value="HELICASE SENATAXIN ISOFORM X1-RELATED"/>
    <property type="match status" value="1"/>
</dbReference>
<gene>
    <name evidence="3" type="ORF">JD81_01471</name>
</gene>
<dbReference type="InterPro" id="IPR045055">
    <property type="entry name" value="DNA2/NAM7-like"/>
</dbReference>
<organism evidence="3 4">
    <name type="scientific">Micromonospora sagamiensis</name>
    <dbReference type="NCBI Taxonomy" id="47875"/>
    <lineage>
        <taxon>Bacteria</taxon>
        <taxon>Bacillati</taxon>
        <taxon>Actinomycetota</taxon>
        <taxon>Actinomycetes</taxon>
        <taxon>Micromonosporales</taxon>
        <taxon>Micromonosporaceae</taxon>
        <taxon>Micromonospora</taxon>
    </lineage>
</organism>
<proteinExistence type="predicted"/>
<dbReference type="Gene3D" id="3.40.50.300">
    <property type="entry name" value="P-loop containing nucleotide triphosphate hydrolases"/>
    <property type="match status" value="3"/>
</dbReference>
<dbReference type="AlphaFoldDB" id="A0A562WCG1"/>
<dbReference type="InterPro" id="IPR041677">
    <property type="entry name" value="DNA2/NAM7_AAA_11"/>
</dbReference>
<dbReference type="InterPro" id="IPR047187">
    <property type="entry name" value="SF1_C_Upf1"/>
</dbReference>
<feature type="domain" description="DNA2/NAM7 helicase helicase" evidence="1">
    <location>
        <begin position="330"/>
        <end position="749"/>
    </location>
</feature>
<reference evidence="3 4" key="1">
    <citation type="submission" date="2019-07" db="EMBL/GenBank/DDBJ databases">
        <title>R&amp;d 2014.</title>
        <authorList>
            <person name="Klenk H.-P."/>
        </authorList>
    </citation>
    <scope>NUCLEOTIDE SEQUENCE [LARGE SCALE GENOMIC DNA]</scope>
    <source>
        <strain evidence="3 4">DSM 43912</strain>
    </source>
</reference>
<feature type="domain" description="DNA2/NAM7 helicase-like C-terminal" evidence="2">
    <location>
        <begin position="846"/>
        <end position="1050"/>
    </location>
</feature>
<dbReference type="EMBL" id="VLLP01000001">
    <property type="protein sequence ID" value="TWJ27969.1"/>
    <property type="molecule type" value="Genomic_DNA"/>
</dbReference>
<dbReference type="PANTHER" id="PTHR10887">
    <property type="entry name" value="DNA2/NAM7 HELICASE FAMILY"/>
    <property type="match status" value="1"/>
</dbReference>
<accession>A0A562WCG1</accession>
<dbReference type="RefSeq" id="WP_145816143.1">
    <property type="nucleotide sequence ID" value="NZ_AP023438.1"/>
</dbReference>
<evidence type="ECO:0000259" key="1">
    <source>
        <dbReference type="Pfam" id="PF13086"/>
    </source>
</evidence>
<dbReference type="CDD" id="cd18808">
    <property type="entry name" value="SF1_C_Upf1"/>
    <property type="match status" value="1"/>
</dbReference>